<sequence length="227" mass="26229">MTDEDKIDPEEIIAIIWWAQMRSTLSESGWGGCWGVEAATDEEMPILKNGLAAIMDLFEQIDSHLVKMQDACPLLAEDRDFVIDDLYIAQIDKEQYWDAHERIFNLSSQGTLIADQLEKFNDHEEQGNLCVEDSLPNLTLSELMGWLVNTDLEYYKENQGYGCFKFHEFVFRNSGFLLAAQFGDEAIRIYLACLAKELFCNCNIDKFIEALLAMYKRRQKHSQIDDE</sequence>
<reference evidence="1 2" key="1">
    <citation type="submission" date="2019-03" db="EMBL/GenBank/DDBJ databases">
        <title>Deep-cultivation of Planctomycetes and their phenomic and genomic characterization uncovers novel biology.</title>
        <authorList>
            <person name="Wiegand S."/>
            <person name="Jogler M."/>
            <person name="Boedeker C."/>
            <person name="Pinto D."/>
            <person name="Vollmers J."/>
            <person name="Rivas-Marin E."/>
            <person name="Kohn T."/>
            <person name="Peeters S.H."/>
            <person name="Heuer A."/>
            <person name="Rast P."/>
            <person name="Oberbeckmann S."/>
            <person name="Bunk B."/>
            <person name="Jeske O."/>
            <person name="Meyerdierks A."/>
            <person name="Storesund J.E."/>
            <person name="Kallscheuer N."/>
            <person name="Luecker S."/>
            <person name="Lage O.M."/>
            <person name="Pohl T."/>
            <person name="Merkel B.J."/>
            <person name="Hornburger P."/>
            <person name="Mueller R.-W."/>
            <person name="Bruemmer F."/>
            <person name="Labrenz M."/>
            <person name="Spormann A.M."/>
            <person name="Op den Camp H."/>
            <person name="Overmann J."/>
            <person name="Amann R."/>
            <person name="Jetten M.S.M."/>
            <person name="Mascher T."/>
            <person name="Medema M.H."/>
            <person name="Devos D.P."/>
            <person name="Kaster A.-K."/>
            <person name="Ovreas L."/>
            <person name="Rohde M."/>
            <person name="Galperin M.Y."/>
            <person name="Jogler C."/>
        </authorList>
    </citation>
    <scope>NUCLEOTIDE SEQUENCE [LARGE SCALE GENOMIC DNA]</scope>
    <source>
        <strain evidence="1 2">Enr10</strain>
    </source>
</reference>
<dbReference type="EMBL" id="CP037421">
    <property type="protein sequence ID" value="QDT24796.1"/>
    <property type="molecule type" value="Genomic_DNA"/>
</dbReference>
<gene>
    <name evidence="1" type="ORF">Enr10x_00880</name>
</gene>
<proteinExistence type="predicted"/>
<dbReference type="Proteomes" id="UP000315647">
    <property type="component" value="Chromosome"/>
</dbReference>
<organism evidence="1 2">
    <name type="scientific">Gimesia panareensis</name>
    <dbReference type="NCBI Taxonomy" id="2527978"/>
    <lineage>
        <taxon>Bacteria</taxon>
        <taxon>Pseudomonadati</taxon>
        <taxon>Planctomycetota</taxon>
        <taxon>Planctomycetia</taxon>
        <taxon>Planctomycetales</taxon>
        <taxon>Planctomycetaceae</taxon>
        <taxon>Gimesia</taxon>
    </lineage>
</organism>
<keyword evidence="2" id="KW-1185">Reference proteome</keyword>
<protein>
    <submittedName>
        <fullName evidence="1">Uncharacterized protein</fullName>
    </submittedName>
</protein>
<evidence type="ECO:0000313" key="1">
    <source>
        <dbReference type="EMBL" id="QDT24796.1"/>
    </source>
</evidence>
<accession>A0A517PZM7</accession>
<dbReference type="AlphaFoldDB" id="A0A517PZM7"/>
<dbReference type="RefSeq" id="WP_145447829.1">
    <property type="nucleotide sequence ID" value="NZ_CP037421.1"/>
</dbReference>
<name>A0A517PZM7_9PLAN</name>
<evidence type="ECO:0000313" key="2">
    <source>
        <dbReference type="Proteomes" id="UP000315647"/>
    </source>
</evidence>